<dbReference type="PANTHER" id="PTHR12606">
    <property type="entry name" value="SENTRIN/SUMO-SPECIFIC PROTEASE"/>
    <property type="match status" value="1"/>
</dbReference>
<evidence type="ECO:0000256" key="3">
    <source>
        <dbReference type="ARBA" id="ARBA00022801"/>
    </source>
</evidence>
<dbReference type="EMBL" id="AP019297">
    <property type="protein sequence ID" value="BBG93176.1"/>
    <property type="molecule type" value="Genomic_DNA"/>
</dbReference>
<evidence type="ECO:0000313" key="7">
    <source>
        <dbReference type="EMBL" id="BBG93176.1"/>
    </source>
</evidence>
<dbReference type="PROSITE" id="PS50600">
    <property type="entry name" value="ULP_PROTEASE"/>
    <property type="match status" value="1"/>
</dbReference>
<dbReference type="AlphaFoldDB" id="A0A4Y1QMT7"/>
<feature type="region of interest" description="Disordered" evidence="5">
    <location>
        <begin position="1"/>
        <end position="23"/>
    </location>
</feature>
<sequence length="542" mass="62062">RTGKAETSPTANRVTDPNSSSGASNLKILFNNFQISKRPRFSYVKQIPDRPIVSSNSVASRVSRYPDIKPPLTRVHAPCRTGKFGFFSNREDSSPQARGVHEKERSGVIMGSVLSFHLEKAKSRALDTFRYLNKGKEVIELDEEVETDRVSEDSSIEEVLAIEEDDRERPSVVDYVQELDTKMVDCGPQGTQPSASSVVSDLTTLTNGPFKVDSAGKMLDSLSLNREVEVPSVVVYKQLLESVERRTPKLEHLHSQIEFNVSKLSLLESLRPQKKPVKVVPDEPFVALRKEEMAEVEQAFSSANRRRVLVTHENSNIEITGEMLQCLRPRAWLNDERGKERATEFLKMSFLQHIFLQKEEYLLISLICCLDKCTDWAGLRAQPCAYWLTSGKLIGGKSNYDYKSVRRWTTQKKLGYSLIDCDKIFVPIHKEIHWCLAVINKAEEKLQYLDSLKGRDTQVMNRLAKYYVDEVKDKCGKDINLSSWKLEYVEDLPEQENGFDCGVFMIKYADFYSRGLDLCFKQEHMPYFRLRTAKEILKLRAD</sequence>
<dbReference type="GO" id="GO:0016926">
    <property type="term" value="P:protein desumoylation"/>
    <property type="evidence" value="ECO:0007669"/>
    <property type="project" value="TreeGrafter"/>
</dbReference>
<proteinExistence type="inferred from homology"/>
<protein>
    <submittedName>
        <fullName evidence="7">Cysteine proteinases superfamily protein</fullName>
    </submittedName>
</protein>
<organism evidence="7">
    <name type="scientific">Prunus dulcis</name>
    <name type="common">Almond</name>
    <name type="synonym">Amygdalus dulcis</name>
    <dbReference type="NCBI Taxonomy" id="3755"/>
    <lineage>
        <taxon>Eukaryota</taxon>
        <taxon>Viridiplantae</taxon>
        <taxon>Streptophyta</taxon>
        <taxon>Embryophyta</taxon>
        <taxon>Tracheophyta</taxon>
        <taxon>Spermatophyta</taxon>
        <taxon>Magnoliopsida</taxon>
        <taxon>eudicotyledons</taxon>
        <taxon>Gunneridae</taxon>
        <taxon>Pentapetalae</taxon>
        <taxon>rosids</taxon>
        <taxon>fabids</taxon>
        <taxon>Rosales</taxon>
        <taxon>Rosaceae</taxon>
        <taxon>Amygdaloideae</taxon>
        <taxon>Amygdaleae</taxon>
        <taxon>Prunus</taxon>
    </lineage>
</organism>
<evidence type="ECO:0000256" key="1">
    <source>
        <dbReference type="ARBA" id="ARBA00005234"/>
    </source>
</evidence>
<evidence type="ECO:0000259" key="6">
    <source>
        <dbReference type="PROSITE" id="PS50600"/>
    </source>
</evidence>
<accession>A0A4Y1QMT7</accession>
<comment type="similarity">
    <text evidence="1">Belongs to the peptidase C48 family.</text>
</comment>
<keyword evidence="3" id="KW-0378">Hydrolase</keyword>
<dbReference type="InterPro" id="IPR003653">
    <property type="entry name" value="Peptidase_C48_C"/>
</dbReference>
<dbReference type="PANTHER" id="PTHR12606:SF1">
    <property type="entry name" value="UBIQUITIN-LIKE-SPECIFIC PROTEASE 1A"/>
    <property type="match status" value="1"/>
</dbReference>
<feature type="non-terminal residue" evidence="7">
    <location>
        <position position="1"/>
    </location>
</feature>
<dbReference type="GO" id="GO:0006508">
    <property type="term" value="P:proteolysis"/>
    <property type="evidence" value="ECO:0007669"/>
    <property type="project" value="UniProtKB-KW"/>
</dbReference>
<gene>
    <name evidence="7" type="ORF">Prudu_001107</name>
</gene>
<evidence type="ECO:0000256" key="4">
    <source>
        <dbReference type="ARBA" id="ARBA00022807"/>
    </source>
</evidence>
<dbReference type="GO" id="GO:0005634">
    <property type="term" value="C:nucleus"/>
    <property type="evidence" value="ECO:0007669"/>
    <property type="project" value="TreeGrafter"/>
</dbReference>
<evidence type="ECO:0000256" key="5">
    <source>
        <dbReference type="SAM" id="MobiDB-lite"/>
    </source>
</evidence>
<dbReference type="GO" id="GO:0016929">
    <property type="term" value="F:deSUMOylase activity"/>
    <property type="evidence" value="ECO:0007669"/>
    <property type="project" value="TreeGrafter"/>
</dbReference>
<dbReference type="InterPro" id="IPR038765">
    <property type="entry name" value="Papain-like_cys_pep_sf"/>
</dbReference>
<name>A0A4Y1QMT7_PRUDU</name>
<dbReference type="Pfam" id="PF02902">
    <property type="entry name" value="Peptidase_C48"/>
    <property type="match status" value="1"/>
</dbReference>
<reference evidence="7" key="1">
    <citation type="journal article" date="2019" name="Science">
        <title>Mutation of a bHLH transcription factor allowed almond domestication.</title>
        <authorList>
            <person name="Sanchez-Perez R."/>
            <person name="Pavan S."/>
            <person name="Mazzeo R."/>
            <person name="Moldovan C."/>
            <person name="Aiese Cigliano R."/>
            <person name="Del Cueto J."/>
            <person name="Ricciardi F."/>
            <person name="Lotti C."/>
            <person name="Ricciardi L."/>
            <person name="Dicenta F."/>
            <person name="Lopez-Marques R.L."/>
            <person name="Lindberg Moller B."/>
        </authorList>
    </citation>
    <scope>NUCLEOTIDE SEQUENCE</scope>
</reference>
<dbReference type="SUPFAM" id="SSF54001">
    <property type="entry name" value="Cysteine proteinases"/>
    <property type="match status" value="1"/>
</dbReference>
<dbReference type="Gene3D" id="3.40.395.10">
    <property type="entry name" value="Adenoviral Proteinase, Chain A"/>
    <property type="match status" value="1"/>
</dbReference>
<keyword evidence="4" id="KW-0788">Thiol protease</keyword>
<evidence type="ECO:0000256" key="2">
    <source>
        <dbReference type="ARBA" id="ARBA00022670"/>
    </source>
</evidence>
<feature type="domain" description="Ubiquitin-like protease family profile" evidence="6">
    <location>
        <begin position="317"/>
        <end position="512"/>
    </location>
</feature>
<keyword evidence="2" id="KW-0645">Protease</keyword>